<proteinExistence type="predicted"/>
<evidence type="ECO:0000313" key="3">
    <source>
        <dbReference type="Proteomes" id="UP001202717"/>
    </source>
</evidence>
<accession>A0ABY7S2D3</accession>
<dbReference type="InterPro" id="IPR007712">
    <property type="entry name" value="RelE/ParE_toxin"/>
</dbReference>
<dbReference type="RefSeq" id="WP_249997540.1">
    <property type="nucleotide sequence ID" value="NZ_CP116221.1"/>
</dbReference>
<organism evidence="2 3">
    <name type="scientific">Psychroserpens ponticola</name>
    <dbReference type="NCBI Taxonomy" id="2932268"/>
    <lineage>
        <taxon>Bacteria</taxon>
        <taxon>Pseudomonadati</taxon>
        <taxon>Bacteroidota</taxon>
        <taxon>Flavobacteriia</taxon>
        <taxon>Flavobacteriales</taxon>
        <taxon>Flavobacteriaceae</taxon>
        <taxon>Psychroserpens</taxon>
    </lineage>
</organism>
<dbReference type="Pfam" id="PF05016">
    <property type="entry name" value="ParE_toxin"/>
    <property type="match status" value="1"/>
</dbReference>
<dbReference type="InterPro" id="IPR035093">
    <property type="entry name" value="RelE/ParE_toxin_dom_sf"/>
</dbReference>
<name>A0ABY7S2D3_9FLAO</name>
<dbReference type="Proteomes" id="UP001202717">
    <property type="component" value="Chromosome"/>
</dbReference>
<evidence type="ECO:0000313" key="2">
    <source>
        <dbReference type="EMBL" id="WCO03566.1"/>
    </source>
</evidence>
<gene>
    <name evidence="2" type="ORF">MUN68_008665</name>
</gene>
<dbReference type="EMBL" id="CP116221">
    <property type="protein sequence ID" value="WCO03566.1"/>
    <property type="molecule type" value="Genomic_DNA"/>
</dbReference>
<dbReference type="Gene3D" id="3.30.2310.20">
    <property type="entry name" value="RelE-like"/>
    <property type="match status" value="1"/>
</dbReference>
<keyword evidence="1" id="KW-1277">Toxin-antitoxin system</keyword>
<protein>
    <submittedName>
        <fullName evidence="2">Type II toxin-antitoxin system RelE/ParE family toxin</fullName>
    </submittedName>
</protein>
<sequence length="105" mass="12598">MGLEVYWLQLAEDKLDDIYSYYKFKAGKRIAQKLINGIIDSTIDLENQPEIGQVELNLSNRKHEFRYLVFKNYKIVYWINFDFKRVEIANVFDSRQSPDKIQETK</sequence>
<evidence type="ECO:0000256" key="1">
    <source>
        <dbReference type="ARBA" id="ARBA00022649"/>
    </source>
</evidence>
<reference evidence="2 3" key="1">
    <citation type="submission" date="2023-01" db="EMBL/GenBank/DDBJ databases">
        <title>Psychroserpens ponticola sp. nov., isolated from seawater.</title>
        <authorList>
            <person name="Kristyanto S."/>
            <person name="Jung J."/>
            <person name="Kim J.M."/>
            <person name="Jeon C.O."/>
        </authorList>
    </citation>
    <scope>NUCLEOTIDE SEQUENCE [LARGE SCALE GENOMIC DNA]</scope>
    <source>
        <strain evidence="2 3">MSW6</strain>
    </source>
</reference>
<keyword evidence="3" id="KW-1185">Reference proteome</keyword>